<dbReference type="AlphaFoldDB" id="A0A2I0L215"/>
<organism evidence="1 2">
    <name type="scientific">Punica granatum</name>
    <name type="common">Pomegranate</name>
    <dbReference type="NCBI Taxonomy" id="22663"/>
    <lineage>
        <taxon>Eukaryota</taxon>
        <taxon>Viridiplantae</taxon>
        <taxon>Streptophyta</taxon>
        <taxon>Embryophyta</taxon>
        <taxon>Tracheophyta</taxon>
        <taxon>Spermatophyta</taxon>
        <taxon>Magnoliopsida</taxon>
        <taxon>eudicotyledons</taxon>
        <taxon>Gunneridae</taxon>
        <taxon>Pentapetalae</taxon>
        <taxon>rosids</taxon>
        <taxon>malvids</taxon>
        <taxon>Myrtales</taxon>
        <taxon>Lythraceae</taxon>
        <taxon>Punica</taxon>
    </lineage>
</organism>
<gene>
    <name evidence="1" type="ORF">CRG98_004853</name>
</gene>
<sequence length="100" mass="10566">MTPPDPLSLSSVAASSSSATFGVQLLVATEMGQPLLDSRFDRIRLDQTRSDHFFSDLGEGGDWREPLPAGHLPSTICPASPLADPYAAELPPNASICLDA</sequence>
<comment type="caution">
    <text evidence="1">The sequence shown here is derived from an EMBL/GenBank/DDBJ whole genome shotgun (WGS) entry which is preliminary data.</text>
</comment>
<evidence type="ECO:0000313" key="2">
    <source>
        <dbReference type="Proteomes" id="UP000233551"/>
    </source>
</evidence>
<evidence type="ECO:0000313" key="1">
    <source>
        <dbReference type="EMBL" id="PKI74744.1"/>
    </source>
</evidence>
<proteinExistence type="predicted"/>
<reference evidence="1 2" key="1">
    <citation type="submission" date="2017-11" db="EMBL/GenBank/DDBJ databases">
        <title>De-novo sequencing of pomegranate (Punica granatum L.) genome.</title>
        <authorList>
            <person name="Akparov Z."/>
            <person name="Amiraslanov A."/>
            <person name="Hajiyeva S."/>
            <person name="Abbasov M."/>
            <person name="Kaur K."/>
            <person name="Hamwieh A."/>
            <person name="Solovyev V."/>
            <person name="Salamov A."/>
            <person name="Braich B."/>
            <person name="Kosarev P."/>
            <person name="Mahmoud A."/>
            <person name="Hajiyev E."/>
            <person name="Babayeva S."/>
            <person name="Izzatullayeva V."/>
            <person name="Mammadov A."/>
            <person name="Mammadov A."/>
            <person name="Sharifova S."/>
            <person name="Ojaghi J."/>
            <person name="Eynullazada K."/>
            <person name="Bayramov B."/>
            <person name="Abdulazimova A."/>
            <person name="Shahmuradov I."/>
        </authorList>
    </citation>
    <scope>NUCLEOTIDE SEQUENCE [LARGE SCALE GENOMIC DNA]</scope>
    <source>
        <strain evidence="2">cv. AG2017</strain>
        <tissue evidence="1">Leaf</tissue>
    </source>
</reference>
<accession>A0A2I0L215</accession>
<name>A0A2I0L215_PUNGR</name>
<keyword evidence="2" id="KW-1185">Reference proteome</keyword>
<dbReference type="EMBL" id="PGOL01000195">
    <property type="protein sequence ID" value="PKI74744.1"/>
    <property type="molecule type" value="Genomic_DNA"/>
</dbReference>
<dbReference type="Proteomes" id="UP000233551">
    <property type="component" value="Unassembled WGS sequence"/>
</dbReference>
<protein>
    <submittedName>
        <fullName evidence="1">Uncharacterized protein</fullName>
    </submittedName>
</protein>